<gene>
    <name evidence="2" type="ORF">Plil01_000735600</name>
</gene>
<organism evidence="2 3">
    <name type="scientific">Phytophthora lilii</name>
    <dbReference type="NCBI Taxonomy" id="2077276"/>
    <lineage>
        <taxon>Eukaryota</taxon>
        <taxon>Sar</taxon>
        <taxon>Stramenopiles</taxon>
        <taxon>Oomycota</taxon>
        <taxon>Peronosporomycetes</taxon>
        <taxon>Peronosporales</taxon>
        <taxon>Peronosporaceae</taxon>
        <taxon>Phytophthora</taxon>
    </lineage>
</organism>
<reference evidence="2" key="1">
    <citation type="submission" date="2023-04" db="EMBL/GenBank/DDBJ databases">
        <title>Phytophthora lilii NBRC 32176.</title>
        <authorList>
            <person name="Ichikawa N."/>
            <person name="Sato H."/>
            <person name="Tonouchi N."/>
        </authorList>
    </citation>
    <scope>NUCLEOTIDE SEQUENCE</scope>
    <source>
        <strain evidence="2">NBRC 32176</strain>
    </source>
</reference>
<dbReference type="AlphaFoldDB" id="A0A9W6TU74"/>
<sequence>MQNAHRMRVIEGESNGAAGGAAGAGISVGLEKDKELRQPSGCTSTGSTGAAITALVDQFVTSIANRKRPVDERQVKLAHRLQANVGGFSPDKVRGLRRRKQWVEEQEQECVGGEQQHYQLKTRGDTSLQLLREAIEVGTSRLRSTRNGTNFLQNLVPSDVRGLHELHDQYLRARTKTSQQLISGGGGGSSRTSPRIFIGFKTTNNDTTSSHTAPFSRDEDASPGCIDSEDRQGTWYLPYTTRHLQLSPHRRLPSLEEFRARTRDEKQPLRPFRATSNFKSSSLPSRMRASAARFNHTSQTLARSSLPPTAGTLNAVEEDNDIALDAHVVASSKGISSPFSRAASSPSPVPVPPLHSIEKLQAAVDALETTKSQQSARLATFLEMLEHDRRECLAGKFRSLSVRCDAVEDLRRMRERSERQRGQRVLSVVAKTADWYPELLRRLLAREGVNNSTTGTSIANTGGLMPLHAAELFIVQAVRRLTNGGCEFQTTQLCHIILLLDPDDLVVPQVQQLLDFLRTALHISNDVWIQFFDAHNLPAPTGDIADDRKDAQTLADGKSSFTAAATTR</sequence>
<dbReference type="Proteomes" id="UP001165083">
    <property type="component" value="Unassembled WGS sequence"/>
</dbReference>
<comment type="caution">
    <text evidence="2">The sequence shown here is derived from an EMBL/GenBank/DDBJ whole genome shotgun (WGS) entry which is preliminary data.</text>
</comment>
<proteinExistence type="predicted"/>
<dbReference type="OrthoDB" id="79485at2759"/>
<evidence type="ECO:0000313" key="2">
    <source>
        <dbReference type="EMBL" id="GMF19300.1"/>
    </source>
</evidence>
<feature type="region of interest" description="Disordered" evidence="1">
    <location>
        <begin position="201"/>
        <end position="224"/>
    </location>
</feature>
<name>A0A9W6TU74_9STRA</name>
<evidence type="ECO:0000313" key="3">
    <source>
        <dbReference type="Proteomes" id="UP001165083"/>
    </source>
</evidence>
<protein>
    <submittedName>
        <fullName evidence="2">Unnamed protein product</fullName>
    </submittedName>
</protein>
<evidence type="ECO:0000256" key="1">
    <source>
        <dbReference type="SAM" id="MobiDB-lite"/>
    </source>
</evidence>
<dbReference type="EMBL" id="BSXW01000339">
    <property type="protein sequence ID" value="GMF19300.1"/>
    <property type="molecule type" value="Genomic_DNA"/>
</dbReference>
<keyword evidence="3" id="KW-1185">Reference proteome</keyword>
<accession>A0A9W6TU74</accession>
<feature type="compositionally biased region" description="Polar residues" evidence="1">
    <location>
        <begin position="201"/>
        <end position="213"/>
    </location>
</feature>